<evidence type="ECO:0000256" key="8">
    <source>
        <dbReference type="ARBA" id="ARBA00023136"/>
    </source>
</evidence>
<evidence type="ECO:0000313" key="10">
    <source>
        <dbReference type="EMBL" id="MPL68013.1"/>
    </source>
</evidence>
<dbReference type="PANTHER" id="PTHR42771:SF4">
    <property type="entry name" value="IRON(3+)-HYDROXAMATE IMPORT ATP-BINDING PROTEIN FHUC"/>
    <property type="match status" value="1"/>
</dbReference>
<dbReference type="Pfam" id="PF00005">
    <property type="entry name" value="ABC_tran"/>
    <property type="match status" value="1"/>
</dbReference>
<comment type="caution">
    <text evidence="10">The sequence shown here is derived from an EMBL/GenBank/DDBJ whole genome shotgun (WGS) entry which is preliminary data.</text>
</comment>
<accession>A0A644TM48</accession>
<dbReference type="Gene3D" id="3.40.50.300">
    <property type="entry name" value="P-loop containing nucleotide triphosphate hydrolases"/>
    <property type="match status" value="1"/>
</dbReference>
<proteinExistence type="predicted"/>
<keyword evidence="3" id="KW-1003">Cell membrane</keyword>
<protein>
    <submittedName>
        <fullName evidence="10">Putative siderophore transport system ATP-binding protein YusV</fullName>
    </submittedName>
</protein>
<dbReference type="CDD" id="cd03214">
    <property type="entry name" value="ABC_Iron-Siderophores_B12_Hemin"/>
    <property type="match status" value="1"/>
</dbReference>
<gene>
    <name evidence="10" type="primary">yusV_4</name>
    <name evidence="10" type="ORF">SDC9_13717</name>
</gene>
<sequence length="276" mass="30621">MLEASHLSIGFGTQALFNDFCLTIKDGEILSIIGPNGSGKSTLLKALARNIKPQNGAILLDNKALHSYSPVALARLMAVLPQSTSAPGDITVRSLVEYGRFPHQHWWKNTRKEDSLALDWALEQTKLMGLSDRLVSTLSGGERQRVWLAMALAQKPRILLLDEPTTYLDISHQLEILDLITALNRTEGITVVMVLHDMNHAARYSDRIAVLKKGSLFAVGTPEQVIDVDTLREVFHVEADIWRDRNNRPVCIPRCLSAATAQPTMATEKGFVYDPD</sequence>
<dbReference type="GO" id="GO:0006811">
    <property type="term" value="P:monoatomic ion transport"/>
    <property type="evidence" value="ECO:0007669"/>
    <property type="project" value="UniProtKB-KW"/>
</dbReference>
<dbReference type="AlphaFoldDB" id="A0A644TM48"/>
<keyword evidence="6" id="KW-0408">Iron</keyword>
<dbReference type="InterPro" id="IPR027417">
    <property type="entry name" value="P-loop_NTPase"/>
</dbReference>
<dbReference type="InterPro" id="IPR051535">
    <property type="entry name" value="Siderophore_ABC-ATPase"/>
</dbReference>
<dbReference type="SMART" id="SM00382">
    <property type="entry name" value="AAA"/>
    <property type="match status" value="1"/>
</dbReference>
<keyword evidence="2" id="KW-0813">Transport</keyword>
<comment type="subcellular location">
    <subcellularLocation>
        <location evidence="1">Cell membrane</location>
        <topology evidence="1">Peripheral membrane protein</topology>
    </subcellularLocation>
</comment>
<evidence type="ECO:0000256" key="5">
    <source>
        <dbReference type="ARBA" id="ARBA00022840"/>
    </source>
</evidence>
<dbReference type="GO" id="GO:0016887">
    <property type="term" value="F:ATP hydrolysis activity"/>
    <property type="evidence" value="ECO:0007669"/>
    <property type="project" value="InterPro"/>
</dbReference>
<dbReference type="InterPro" id="IPR017871">
    <property type="entry name" value="ABC_transporter-like_CS"/>
</dbReference>
<dbReference type="GO" id="GO:0005524">
    <property type="term" value="F:ATP binding"/>
    <property type="evidence" value="ECO:0007669"/>
    <property type="project" value="UniProtKB-KW"/>
</dbReference>
<name>A0A644TM48_9ZZZZ</name>
<evidence type="ECO:0000259" key="9">
    <source>
        <dbReference type="PROSITE" id="PS50893"/>
    </source>
</evidence>
<dbReference type="InterPro" id="IPR003593">
    <property type="entry name" value="AAA+_ATPase"/>
</dbReference>
<dbReference type="PROSITE" id="PS00211">
    <property type="entry name" value="ABC_TRANSPORTER_1"/>
    <property type="match status" value="1"/>
</dbReference>
<keyword evidence="8" id="KW-0472">Membrane</keyword>
<evidence type="ECO:0000256" key="1">
    <source>
        <dbReference type="ARBA" id="ARBA00004202"/>
    </source>
</evidence>
<evidence type="ECO:0000256" key="2">
    <source>
        <dbReference type="ARBA" id="ARBA00022448"/>
    </source>
</evidence>
<evidence type="ECO:0000256" key="7">
    <source>
        <dbReference type="ARBA" id="ARBA00023065"/>
    </source>
</evidence>
<dbReference type="InterPro" id="IPR003439">
    <property type="entry name" value="ABC_transporter-like_ATP-bd"/>
</dbReference>
<keyword evidence="7" id="KW-0406">Ion transport</keyword>
<organism evidence="10">
    <name type="scientific">bioreactor metagenome</name>
    <dbReference type="NCBI Taxonomy" id="1076179"/>
    <lineage>
        <taxon>unclassified sequences</taxon>
        <taxon>metagenomes</taxon>
        <taxon>ecological metagenomes</taxon>
    </lineage>
</organism>
<evidence type="ECO:0000256" key="6">
    <source>
        <dbReference type="ARBA" id="ARBA00023004"/>
    </source>
</evidence>
<reference evidence="10" key="1">
    <citation type="submission" date="2019-08" db="EMBL/GenBank/DDBJ databases">
        <authorList>
            <person name="Kucharzyk K."/>
            <person name="Murdoch R.W."/>
            <person name="Higgins S."/>
            <person name="Loffler F."/>
        </authorList>
    </citation>
    <scope>NUCLEOTIDE SEQUENCE</scope>
</reference>
<keyword evidence="4" id="KW-0547">Nucleotide-binding</keyword>
<dbReference type="GO" id="GO:0005886">
    <property type="term" value="C:plasma membrane"/>
    <property type="evidence" value="ECO:0007669"/>
    <property type="project" value="UniProtKB-SubCell"/>
</dbReference>
<evidence type="ECO:0000256" key="3">
    <source>
        <dbReference type="ARBA" id="ARBA00022475"/>
    </source>
</evidence>
<keyword evidence="5 10" id="KW-0067">ATP-binding</keyword>
<dbReference type="EMBL" id="VSSQ01000039">
    <property type="protein sequence ID" value="MPL68013.1"/>
    <property type="molecule type" value="Genomic_DNA"/>
</dbReference>
<dbReference type="PANTHER" id="PTHR42771">
    <property type="entry name" value="IRON(3+)-HYDROXAMATE IMPORT ATP-BINDING PROTEIN FHUC"/>
    <property type="match status" value="1"/>
</dbReference>
<feature type="domain" description="ABC transporter" evidence="9">
    <location>
        <begin position="2"/>
        <end position="238"/>
    </location>
</feature>
<dbReference type="PROSITE" id="PS50893">
    <property type="entry name" value="ABC_TRANSPORTER_2"/>
    <property type="match status" value="1"/>
</dbReference>
<dbReference type="SUPFAM" id="SSF52540">
    <property type="entry name" value="P-loop containing nucleoside triphosphate hydrolases"/>
    <property type="match status" value="1"/>
</dbReference>
<evidence type="ECO:0000256" key="4">
    <source>
        <dbReference type="ARBA" id="ARBA00022741"/>
    </source>
</evidence>
<dbReference type="FunFam" id="3.40.50.300:FF:000134">
    <property type="entry name" value="Iron-enterobactin ABC transporter ATP-binding protein"/>
    <property type="match status" value="1"/>
</dbReference>